<evidence type="ECO:0000313" key="2">
    <source>
        <dbReference type="Proteomes" id="UP001239111"/>
    </source>
</evidence>
<proteinExistence type="predicted"/>
<protein>
    <submittedName>
        <fullName evidence="1">Uncharacterized protein</fullName>
    </submittedName>
</protein>
<accession>A0ACC2NSY7</accession>
<reference evidence="1" key="1">
    <citation type="submission" date="2023-04" db="EMBL/GenBank/DDBJ databases">
        <title>A chromosome-level genome assembly of the parasitoid wasp Eretmocerus hayati.</title>
        <authorList>
            <person name="Zhong Y."/>
            <person name="Liu S."/>
            <person name="Liu Y."/>
        </authorList>
    </citation>
    <scope>NUCLEOTIDE SEQUENCE</scope>
    <source>
        <strain evidence="1">ZJU_SS_LIU_2023</strain>
    </source>
</reference>
<sequence length="1014" mass="116468">MDVDLLRPGTVPISPDTVLWFEFLLDPSLLLTHISKPSPDPSPTDLIIKFMTINADQSNDVKVVENEANNTKVNPVNKWTYKNLALKILSLKVTAYLEWDLDVLQKKLPLQMQVTLFQDLFYIVMDLVVEIPVVLEDQPDTASDRVLFTLVLYHRWLLRAIIYRSLNNIQLKAFAHNPALLENNFAPTPVTDEIVRKLESQATSSVDFLKSVLQLSDVKPKVLSFDTFQMLTENSTEIKQNWDNVQSITEEEWKCQIHYDLATFYLLREDYKSSRHHICQARDLFTKLDKSKPMQYCKIKEEDLMGYCLACGVPVEGKISSLVQQLLLSIKDQYSNILQILQTDNIAREIPLVYRDNLELDIEGGLVNRKIVVARDLLLQIQCLNLVRRIVDNETIIGDYISHIKAAGSKGLEILFWALDHILEKGPSADRQRIARYLLYLVIMGDVPGLASAILGSSNLKSLFSADELQEIQREAVPEDLDIPNLLLNNDWDIPSVDFIQKQRMDVFELEQRLISSYNPHEIRHILKEIERLTGSSYTKPLWQINNTWNIPIPFQSVISSIPEGNLKTFSYILLAKSKELAAAKDFSASIFLLNFVKNEVQHHEQTINQAPQPLLGGNNILFKLTKLLSWELLLTDICYCLHAWPANKCDTKNLIFQAKQCLATFQSSDQPFPRIEIVEYCTIFLLNMAEWEYLTSLEKQWSCLEFAAALSNVAKHNKSQKIPKEAWDMVLTACKPARDMPQKRSNSGPSGNNISKDPSTLSIVISTTFSQLREVTVLNIAISLLARLHNILRDEQSLELYTTYLNMWPTTILNPKLYNMRVIGEQLFQLLSQALKYYPNNVPWLRLMGDLNFVLGFYESAMKYYLKAIIVNTDLFTLSLRNQRDPNQIDDLVFRRMIKCCAHLQCYTQAVVLCQFLDEVDYALAFKMAGNEQKNAAPNDAMDAYYHCIWDTTILEYLINLHTKRGEHHRKQLAIKAIGLLELNSNNNEEIQREAANTRKGKFLRALAKQYVY</sequence>
<comment type="caution">
    <text evidence="1">The sequence shown here is derived from an EMBL/GenBank/DDBJ whole genome shotgun (WGS) entry which is preliminary data.</text>
</comment>
<evidence type="ECO:0000313" key="1">
    <source>
        <dbReference type="EMBL" id="KAJ8673706.1"/>
    </source>
</evidence>
<organism evidence="1 2">
    <name type="scientific">Eretmocerus hayati</name>
    <dbReference type="NCBI Taxonomy" id="131215"/>
    <lineage>
        <taxon>Eukaryota</taxon>
        <taxon>Metazoa</taxon>
        <taxon>Ecdysozoa</taxon>
        <taxon>Arthropoda</taxon>
        <taxon>Hexapoda</taxon>
        <taxon>Insecta</taxon>
        <taxon>Pterygota</taxon>
        <taxon>Neoptera</taxon>
        <taxon>Endopterygota</taxon>
        <taxon>Hymenoptera</taxon>
        <taxon>Apocrita</taxon>
        <taxon>Proctotrupomorpha</taxon>
        <taxon>Chalcidoidea</taxon>
        <taxon>Aphelinidae</taxon>
        <taxon>Aphelininae</taxon>
        <taxon>Eretmocerus</taxon>
    </lineage>
</organism>
<gene>
    <name evidence="1" type="ORF">QAD02_004968</name>
</gene>
<name>A0ACC2NSY7_9HYME</name>
<keyword evidence="2" id="KW-1185">Reference proteome</keyword>
<dbReference type="Proteomes" id="UP001239111">
    <property type="component" value="Chromosome 3"/>
</dbReference>
<dbReference type="EMBL" id="CM056743">
    <property type="protein sequence ID" value="KAJ8673706.1"/>
    <property type="molecule type" value="Genomic_DNA"/>
</dbReference>